<evidence type="ECO:0008006" key="3">
    <source>
        <dbReference type="Google" id="ProtNLM"/>
    </source>
</evidence>
<dbReference type="InterPro" id="IPR037119">
    <property type="entry name" value="Haem_oxidase_HugZ-like_sf"/>
</dbReference>
<comment type="caution">
    <text evidence="1">The sequence shown here is derived from an EMBL/GenBank/DDBJ whole genome shotgun (WGS) entry which is preliminary data.</text>
</comment>
<reference evidence="1" key="1">
    <citation type="submission" date="2018-01" db="EMBL/GenBank/DDBJ databases">
        <authorList>
            <person name="Mao J.F."/>
        </authorList>
    </citation>
    <scope>NUCLEOTIDE SEQUENCE</scope>
    <source>
        <strain evidence="1">Huo1</strain>
        <tissue evidence="1">Leaf</tissue>
    </source>
</reference>
<gene>
    <name evidence="1" type="ORF">SASPL_101583</name>
</gene>
<evidence type="ECO:0000313" key="2">
    <source>
        <dbReference type="Proteomes" id="UP000298416"/>
    </source>
</evidence>
<dbReference type="SUPFAM" id="SSF50475">
    <property type="entry name" value="FMN-binding split barrel"/>
    <property type="match status" value="1"/>
</dbReference>
<name>A0A8X8YUT6_SALSN</name>
<dbReference type="PANTHER" id="PTHR13343">
    <property type="entry name" value="CREG1 PROTEIN"/>
    <property type="match status" value="1"/>
</dbReference>
<sequence length="498" mass="56332">MLVSTTPPPSSSSFSLVPCRPFLIVRHSSIKTPFELQRVSQYSGLRCRLVTFLQLPPSSPVYTLCTKVFTVSIFVDSSFGFSSDETTELFCFRREHLFGSAQFHWSLQGRDICVSQVSVAADYSDSVPDSSSYATGYHPLEELRDNGRARDAMPTSAEIARTAVEANSKALLIFPSSVHYEPHEQISWAEFDYVIDDFGDIFVEVHDSQNILQDHGASNPVTALIGMDISYYESRKMDLLDDILDFDSGDDDLFADDYFEVDEPNKAGIWNDWGMSENSNWTHPVYFAKCLSKAINVEHTKKMDRPSNGVAVWGFLKPTFIDEEFYLRRLFHDEESDSDTSDCKDGDIMSYSTKDDGRCGRSTIYRLDIAKIELFSVYGIQSMIGIQDFQYAEPDILVHSNPSILERFVQTGKRCSVALKALCKKKGLHVEGANLIGVDSLGMDVRVYSGTEVRTHRFSFKTRATSECAADKQIQQLLFPRARRKKLKTLDKPRDDPY</sequence>
<dbReference type="Gene3D" id="3.20.180.10">
    <property type="entry name" value="PNP-oxidase-like"/>
    <property type="match status" value="1"/>
</dbReference>
<reference evidence="1" key="2">
    <citation type="submission" date="2020-08" db="EMBL/GenBank/DDBJ databases">
        <title>Plant Genome Project.</title>
        <authorList>
            <person name="Zhang R.-G."/>
        </authorList>
    </citation>
    <scope>NUCLEOTIDE SEQUENCE</scope>
    <source>
        <strain evidence="1">Huo1</strain>
        <tissue evidence="1">Leaf</tissue>
    </source>
</reference>
<keyword evidence="2" id="KW-1185">Reference proteome</keyword>
<dbReference type="PANTHER" id="PTHR13343:SF18">
    <property type="entry name" value="PENTATRICOPEPTIDE REPEAT (PPR) SUPERFAMILY PROTEIN"/>
    <property type="match status" value="1"/>
</dbReference>
<evidence type="ECO:0000313" key="1">
    <source>
        <dbReference type="EMBL" id="KAG6436681.1"/>
    </source>
</evidence>
<protein>
    <recommendedName>
        <fullName evidence="3">Pentatricopeptide repeat (PPR) superfamily protein</fullName>
    </recommendedName>
</protein>
<dbReference type="AlphaFoldDB" id="A0A8X8YUT6"/>
<organism evidence="1">
    <name type="scientific">Salvia splendens</name>
    <name type="common">Scarlet sage</name>
    <dbReference type="NCBI Taxonomy" id="180675"/>
    <lineage>
        <taxon>Eukaryota</taxon>
        <taxon>Viridiplantae</taxon>
        <taxon>Streptophyta</taxon>
        <taxon>Embryophyta</taxon>
        <taxon>Tracheophyta</taxon>
        <taxon>Spermatophyta</taxon>
        <taxon>Magnoliopsida</taxon>
        <taxon>eudicotyledons</taxon>
        <taxon>Gunneridae</taxon>
        <taxon>Pentapetalae</taxon>
        <taxon>asterids</taxon>
        <taxon>lamiids</taxon>
        <taxon>Lamiales</taxon>
        <taxon>Lamiaceae</taxon>
        <taxon>Nepetoideae</taxon>
        <taxon>Mentheae</taxon>
        <taxon>Salviinae</taxon>
        <taxon>Salvia</taxon>
        <taxon>Salvia subgen. Calosphace</taxon>
        <taxon>core Calosphace</taxon>
    </lineage>
</organism>
<dbReference type="EMBL" id="PNBA02000001">
    <property type="protein sequence ID" value="KAG6436681.1"/>
    <property type="molecule type" value="Genomic_DNA"/>
</dbReference>
<accession>A0A8X8YUT6</accession>
<proteinExistence type="predicted"/>
<dbReference type="Proteomes" id="UP000298416">
    <property type="component" value="Unassembled WGS sequence"/>
</dbReference>